<dbReference type="Pfam" id="PF00005">
    <property type="entry name" value="ABC_tran"/>
    <property type="match status" value="2"/>
</dbReference>
<evidence type="ECO:0000313" key="16">
    <source>
        <dbReference type="Proteomes" id="UP000462212"/>
    </source>
</evidence>
<dbReference type="CDD" id="cd18604">
    <property type="entry name" value="ABC_6TM_VMR1_D2_like"/>
    <property type="match status" value="1"/>
</dbReference>
<dbReference type="EMBL" id="QGMJ01000489">
    <property type="protein sequence ID" value="TVY35788.1"/>
    <property type="molecule type" value="Genomic_DNA"/>
</dbReference>
<dbReference type="PROSITE" id="PS50929">
    <property type="entry name" value="ABC_TM1F"/>
    <property type="match status" value="2"/>
</dbReference>
<evidence type="ECO:0000256" key="6">
    <source>
        <dbReference type="ARBA" id="ARBA00022741"/>
    </source>
</evidence>
<evidence type="ECO:0000256" key="5">
    <source>
        <dbReference type="ARBA" id="ARBA00022737"/>
    </source>
</evidence>
<evidence type="ECO:0000259" key="13">
    <source>
        <dbReference type="PROSITE" id="PS50893"/>
    </source>
</evidence>
<evidence type="ECO:0000256" key="1">
    <source>
        <dbReference type="ARBA" id="ARBA00004141"/>
    </source>
</evidence>
<keyword evidence="10" id="KW-0325">Glycoprotein</keyword>
<keyword evidence="4 12" id="KW-0812">Transmembrane</keyword>
<dbReference type="FunFam" id="1.20.1560.10:FF:000092">
    <property type="entry name" value="ABC bile acid transporter"/>
    <property type="match status" value="1"/>
</dbReference>
<evidence type="ECO:0000256" key="4">
    <source>
        <dbReference type="ARBA" id="ARBA00022692"/>
    </source>
</evidence>
<feature type="transmembrane region" description="Helical" evidence="12">
    <location>
        <begin position="1092"/>
        <end position="1122"/>
    </location>
</feature>
<dbReference type="FunFam" id="3.40.50.300:FF:000825">
    <property type="entry name" value="ABC bile acid transporter"/>
    <property type="match status" value="1"/>
</dbReference>
<sequence>MFDQHSKSLVSGVVGTALIFLLTSPSIFAIISHLRAPKPNAETYKDKDGAATPESMAKYSAKIPKILLVVFVALGFLTSIALAVLATLGRRSPAIVEDWLNAAQWFLILVQTTGVLTIRDTVKVYTLGIHTAISCVLLLAVLLFQDQLIAQASGFKGPAEVTTLRTVQLFIVICTGFAGVSIPRRPDVFYGGVPLDGMYTVSALSRYSFSWVGGLLSMARKEKRLNQDDLHKMDHFTRSKDLSESWTSQKHTRKLWVEVFLAHKGSFLIQWFLTGFQALGLFAPQFVTFQILRILERRVPGEAVHSEAWIWVFTLCVTTIGSAWAEAWLFWISWSDIAIPVRAQLSALIFQKAMRRKDVKGASKSSRKASDEGLDISNAMEDPVADKPEVDEEEGDPKGKQSTVNLIGVDTKRISDFCSFNNYFPGSLFKLLVSLAFLLMIIGWQSLLAGFAAMSVTIPINIYFSRRYSAAQDRLMKVRDQKMAVVTEALQGIRQIKFSALESNWHEKIGKVRNKELDEQWQVYLSDTFLLFCWITGPIALAATSLAVYSFLYGELTPSVAFTAIGVFNNLEVTLGVIPELTTYLIDAWVSSARIEKYLSAPEITKNTNDAPNISFENAAIAWPSDEDKEDGDERYVLRNVNIAFPEQELSVVSGKTGTGKSLLLASILGEVDVLEGKINVPSPPHTLSRHDHLATPDNWIIPSAIAFVAQIPWIENASIKDNILFGLPFDGYRYKKVLEVCALKKDLDMLADGENTEIGANGINLSGGQRWRVTFARALYSRAGILVLDDIFSAVDAHSEDNANSRLSVGELGAGRTRILVTHHVALCKSKTKYIVELGDGTIEHAGLVQELENEGTLQEIISHEESAQQIQEDEESIESTAVNSAEESSDENEPLKKVDSKTPRKFVEEEAREEGRVKTAVYLAYMKASGGIPFWSVAVLAYAIMQALTTGRSWWLRLWTGNDERHTTATHAFTYSFQVHSLAPSFSNSTTSTELPPHNNLNYYLGIYVAFSIVSALIGTFRYWYIFTGSIRASRKLFDKLSFTILRTPLRWMDTVPLGRILNRFTADFNVVDARLSADIGFGANNVFRLVGVIIAGVFVSPYIILISIALLAICVHIALRYLPGAREVKRLESNAKSPVFEQFGSALTGVGTIRAFDKTETYITRMFSKIDDHSTSFWHLWAFNRWMGFRMSLVGGVFATFVAIFILCMSDIDASLAGFALSFALEYTSTVVWTIRHYANLELDMNAAERIIEYSNLETESQDGADPPAHWPSEGRLEVNDLVVSYANDLPPVLKGLTFRVERNERIGVVGRTGAGKSSLTLALFRFLEAQQGSIHIDGLDISKINLHALRSRLAIIPQDPVLFSGTIRSNLDAFDQHSDIELRDALVRVHLITEAEALHISSGTNTPIPLTLTTTNRKNKNLFANLSTPITEGGLNLSQGQRQLLCLARAIVSRPKIMVLDEATSAVDMETDALIQRSIREEFGDSTLIVIAHRLSTIVDFDKILVLGEGRVEEFGSPGTLWGNEQGVFRGMVGESGEREKLENIILGAGAE</sequence>
<evidence type="ECO:0000256" key="12">
    <source>
        <dbReference type="SAM" id="Phobius"/>
    </source>
</evidence>
<dbReference type="Pfam" id="PF00664">
    <property type="entry name" value="ABC_membrane"/>
    <property type="match status" value="2"/>
</dbReference>
<accession>A0A8H8RHX0</accession>
<feature type="domain" description="ABC transporter" evidence="13">
    <location>
        <begin position="614"/>
        <end position="866"/>
    </location>
</feature>
<keyword evidence="9 12" id="KW-0472">Membrane</keyword>
<keyword evidence="8 12" id="KW-1133">Transmembrane helix</keyword>
<organism evidence="15 16">
    <name type="scientific">Lachnellula subtilissima</name>
    <dbReference type="NCBI Taxonomy" id="602034"/>
    <lineage>
        <taxon>Eukaryota</taxon>
        <taxon>Fungi</taxon>
        <taxon>Dikarya</taxon>
        <taxon>Ascomycota</taxon>
        <taxon>Pezizomycotina</taxon>
        <taxon>Leotiomycetes</taxon>
        <taxon>Helotiales</taxon>
        <taxon>Lachnaceae</taxon>
        <taxon>Lachnellula</taxon>
    </lineage>
</organism>
<dbReference type="FunFam" id="3.40.50.300:FF:000610">
    <property type="entry name" value="Multidrug resistance-associated ABC transporter"/>
    <property type="match status" value="1"/>
</dbReference>
<feature type="transmembrane region" description="Helical" evidence="12">
    <location>
        <begin position="164"/>
        <end position="182"/>
    </location>
</feature>
<evidence type="ECO:0000256" key="3">
    <source>
        <dbReference type="ARBA" id="ARBA00022448"/>
    </source>
</evidence>
<evidence type="ECO:0000256" key="7">
    <source>
        <dbReference type="ARBA" id="ARBA00022840"/>
    </source>
</evidence>
<feature type="transmembrane region" description="Helical" evidence="12">
    <location>
        <begin position="308"/>
        <end position="325"/>
    </location>
</feature>
<feature type="transmembrane region" description="Helical" evidence="12">
    <location>
        <begin position="529"/>
        <end position="552"/>
    </location>
</feature>
<dbReference type="InterPro" id="IPR036640">
    <property type="entry name" value="ABC1_TM_sf"/>
</dbReference>
<comment type="caution">
    <text evidence="15">The sequence shown here is derived from an EMBL/GenBank/DDBJ whole genome shotgun (WGS) entry which is preliminary data.</text>
</comment>
<comment type="subcellular location">
    <subcellularLocation>
        <location evidence="1">Membrane</location>
        <topology evidence="1">Multi-pass membrane protein</topology>
    </subcellularLocation>
</comment>
<comment type="similarity">
    <text evidence="2">Belongs to the ABC transporter superfamily. ABCC family. Conjugate transporter (TC 3.A.1.208) subfamily.</text>
</comment>
<dbReference type="GO" id="GO:0005524">
    <property type="term" value="F:ATP binding"/>
    <property type="evidence" value="ECO:0007669"/>
    <property type="project" value="UniProtKB-KW"/>
</dbReference>
<feature type="domain" description="ABC transmembrane type-1" evidence="14">
    <location>
        <begin position="999"/>
        <end position="1246"/>
    </location>
</feature>
<feature type="transmembrane region" description="Helical" evidence="12">
    <location>
        <begin position="1005"/>
        <end position="1027"/>
    </location>
</feature>
<dbReference type="SUPFAM" id="SSF52540">
    <property type="entry name" value="P-loop containing nucleoside triphosphate hydrolases"/>
    <property type="match status" value="2"/>
</dbReference>
<dbReference type="FunFam" id="1.20.1560.10:FF:000013">
    <property type="entry name" value="ABC transporter C family member 2"/>
    <property type="match status" value="1"/>
</dbReference>
<dbReference type="InterPro" id="IPR050173">
    <property type="entry name" value="ABC_transporter_C-like"/>
</dbReference>
<dbReference type="InterPro" id="IPR011527">
    <property type="entry name" value="ABC1_TM_dom"/>
</dbReference>
<keyword evidence="5" id="KW-0677">Repeat</keyword>
<dbReference type="CDD" id="cd03244">
    <property type="entry name" value="ABCC_MRP_domain2"/>
    <property type="match status" value="1"/>
</dbReference>
<dbReference type="GO" id="GO:0140359">
    <property type="term" value="F:ABC-type transporter activity"/>
    <property type="evidence" value="ECO:0007669"/>
    <property type="project" value="InterPro"/>
</dbReference>
<dbReference type="InterPro" id="IPR017871">
    <property type="entry name" value="ABC_transporter-like_CS"/>
</dbReference>
<feature type="transmembrane region" description="Helical" evidence="12">
    <location>
        <begin position="447"/>
        <end position="464"/>
    </location>
</feature>
<evidence type="ECO:0000256" key="10">
    <source>
        <dbReference type="ARBA" id="ARBA00023180"/>
    </source>
</evidence>
<feature type="transmembrane region" description="Helical" evidence="12">
    <location>
        <begin position="422"/>
        <end position="441"/>
    </location>
</feature>
<feature type="domain" description="ABC transmembrane type-1" evidence="14">
    <location>
        <begin position="404"/>
        <end position="587"/>
    </location>
</feature>
<dbReference type="GO" id="GO:0016020">
    <property type="term" value="C:membrane"/>
    <property type="evidence" value="ECO:0007669"/>
    <property type="project" value="UniProtKB-SubCell"/>
</dbReference>
<dbReference type="InterPro" id="IPR027417">
    <property type="entry name" value="P-loop_NTPase"/>
</dbReference>
<protein>
    <submittedName>
        <fullName evidence="15">ATP-dependent bile acid permease</fullName>
    </submittedName>
</protein>
<feature type="domain" description="ABC transporter" evidence="13">
    <location>
        <begin position="1280"/>
        <end position="1538"/>
    </location>
</feature>
<reference evidence="15 16" key="1">
    <citation type="submission" date="2018-05" db="EMBL/GenBank/DDBJ databases">
        <title>Genome sequencing and assembly of the regulated plant pathogen Lachnellula willkommii and related sister species for the development of diagnostic species identification markers.</title>
        <authorList>
            <person name="Giroux E."/>
            <person name="Bilodeau G."/>
        </authorList>
    </citation>
    <scope>NUCLEOTIDE SEQUENCE [LARGE SCALE GENOMIC DNA]</scope>
    <source>
        <strain evidence="15 16">CBS 197.66</strain>
    </source>
</reference>
<evidence type="ECO:0000256" key="9">
    <source>
        <dbReference type="ARBA" id="ARBA00023136"/>
    </source>
</evidence>
<feature type="compositionally biased region" description="Basic and acidic residues" evidence="11">
    <location>
        <begin position="895"/>
        <end position="911"/>
    </location>
</feature>
<dbReference type="InterPro" id="IPR003593">
    <property type="entry name" value="AAA+_ATPase"/>
</dbReference>
<evidence type="ECO:0000256" key="2">
    <source>
        <dbReference type="ARBA" id="ARBA00009726"/>
    </source>
</evidence>
<keyword evidence="7" id="KW-0067">ATP-binding</keyword>
<name>A0A8H8RHX0_9HELO</name>
<evidence type="ECO:0000259" key="14">
    <source>
        <dbReference type="PROSITE" id="PS50929"/>
    </source>
</evidence>
<feature type="transmembrane region" description="Helical" evidence="12">
    <location>
        <begin position="12"/>
        <end position="34"/>
    </location>
</feature>
<dbReference type="PANTHER" id="PTHR24223:SF456">
    <property type="entry name" value="MULTIDRUG RESISTANCE-ASSOCIATED PROTEIN LETHAL(2)03659"/>
    <property type="match status" value="1"/>
</dbReference>
<evidence type="ECO:0000256" key="11">
    <source>
        <dbReference type="SAM" id="MobiDB-lite"/>
    </source>
</evidence>
<dbReference type="InterPro" id="IPR003439">
    <property type="entry name" value="ABC_transporter-like_ATP-bd"/>
</dbReference>
<dbReference type="OrthoDB" id="6500128at2759"/>
<feature type="region of interest" description="Disordered" evidence="11">
    <location>
        <begin position="867"/>
        <end position="911"/>
    </location>
</feature>
<dbReference type="CDD" id="cd03250">
    <property type="entry name" value="ABCC_MRP_domain1"/>
    <property type="match status" value="1"/>
</dbReference>
<feature type="transmembrane region" description="Helical" evidence="12">
    <location>
        <begin position="124"/>
        <end position="144"/>
    </location>
</feature>
<proteinExistence type="inferred from homology"/>
<dbReference type="PROSITE" id="PS00211">
    <property type="entry name" value="ABC_TRANSPORTER_1"/>
    <property type="match status" value="1"/>
</dbReference>
<dbReference type="Gene3D" id="3.40.50.300">
    <property type="entry name" value="P-loop containing nucleotide triphosphate hydrolases"/>
    <property type="match status" value="2"/>
</dbReference>
<keyword evidence="6" id="KW-0547">Nucleotide-binding</keyword>
<gene>
    <name evidence="15" type="primary">YBT1_3</name>
    <name evidence="15" type="ORF">LSUB1_G005037</name>
</gene>
<dbReference type="PROSITE" id="PS50893">
    <property type="entry name" value="ABC_TRANSPORTER_2"/>
    <property type="match status" value="2"/>
</dbReference>
<evidence type="ECO:0000313" key="15">
    <source>
        <dbReference type="EMBL" id="TVY35788.1"/>
    </source>
</evidence>
<dbReference type="GO" id="GO:0005737">
    <property type="term" value="C:cytoplasm"/>
    <property type="evidence" value="ECO:0007669"/>
    <property type="project" value="UniProtKB-ARBA"/>
</dbReference>
<evidence type="ECO:0000256" key="8">
    <source>
        <dbReference type="ARBA" id="ARBA00022989"/>
    </source>
</evidence>
<dbReference type="Proteomes" id="UP000462212">
    <property type="component" value="Unassembled WGS sequence"/>
</dbReference>
<feature type="transmembrane region" description="Helical" evidence="12">
    <location>
        <begin position="1190"/>
        <end position="1212"/>
    </location>
</feature>
<dbReference type="Gene3D" id="1.20.1560.10">
    <property type="entry name" value="ABC transporter type 1, transmembrane domain"/>
    <property type="match status" value="2"/>
</dbReference>
<dbReference type="SMART" id="SM00382">
    <property type="entry name" value="AAA"/>
    <property type="match status" value="2"/>
</dbReference>
<dbReference type="PANTHER" id="PTHR24223">
    <property type="entry name" value="ATP-BINDING CASSETTE SUB-FAMILY C"/>
    <property type="match status" value="1"/>
</dbReference>
<feature type="transmembrane region" description="Helical" evidence="12">
    <location>
        <begin position="66"/>
        <end position="87"/>
    </location>
</feature>
<feature type="transmembrane region" description="Helical" evidence="12">
    <location>
        <begin position="1219"/>
        <end position="1238"/>
    </location>
</feature>
<dbReference type="CDD" id="cd18596">
    <property type="entry name" value="ABC_6TM_VMR1_D1_like"/>
    <property type="match status" value="1"/>
</dbReference>
<keyword evidence="3" id="KW-0813">Transport</keyword>
<dbReference type="SUPFAM" id="SSF90123">
    <property type="entry name" value="ABC transporter transmembrane region"/>
    <property type="match status" value="2"/>
</dbReference>
<dbReference type="GO" id="GO:0016887">
    <property type="term" value="F:ATP hydrolysis activity"/>
    <property type="evidence" value="ECO:0007669"/>
    <property type="project" value="InterPro"/>
</dbReference>
<keyword evidence="16" id="KW-1185">Reference proteome</keyword>